<dbReference type="Proteomes" id="UP000515240">
    <property type="component" value="Chromosome"/>
</dbReference>
<dbReference type="EC" id="3.4.13.21" evidence="5"/>
<dbReference type="GO" id="GO:0016805">
    <property type="term" value="F:dipeptidase activity"/>
    <property type="evidence" value="ECO:0007669"/>
    <property type="project" value="UniProtKB-KW"/>
</dbReference>
<dbReference type="PANTHER" id="PTHR20842:SF0">
    <property type="entry name" value="ALPHA-ASPARTYL DIPEPTIDASE"/>
    <property type="match status" value="1"/>
</dbReference>
<dbReference type="CDD" id="cd03146">
    <property type="entry name" value="GAT1_Peptidase_E"/>
    <property type="match status" value="1"/>
</dbReference>
<evidence type="ECO:0000313" key="5">
    <source>
        <dbReference type="EMBL" id="QMV73935.1"/>
    </source>
</evidence>
<organism evidence="5 6">
    <name type="scientific">Comamonas piscis</name>
    <dbReference type="NCBI Taxonomy" id="1562974"/>
    <lineage>
        <taxon>Bacteria</taxon>
        <taxon>Pseudomonadati</taxon>
        <taxon>Pseudomonadota</taxon>
        <taxon>Betaproteobacteria</taxon>
        <taxon>Burkholderiales</taxon>
        <taxon>Comamonadaceae</taxon>
        <taxon>Comamonas</taxon>
    </lineage>
</organism>
<dbReference type="InterPro" id="IPR005320">
    <property type="entry name" value="Peptidase_S51"/>
</dbReference>
<evidence type="ECO:0000256" key="2">
    <source>
        <dbReference type="ARBA" id="ARBA00022670"/>
    </source>
</evidence>
<protein>
    <submittedName>
        <fullName evidence="5">Dipeptidase PepE</fullName>
        <ecNumber evidence="5">3.4.13.21</ecNumber>
    </submittedName>
</protein>
<dbReference type="InterPro" id="IPR029062">
    <property type="entry name" value="Class_I_gatase-like"/>
</dbReference>
<dbReference type="EMBL" id="CP058554">
    <property type="protein sequence ID" value="QMV73935.1"/>
    <property type="molecule type" value="Genomic_DNA"/>
</dbReference>
<dbReference type="NCBIfam" id="NF003642">
    <property type="entry name" value="PRK05282.1"/>
    <property type="match status" value="1"/>
</dbReference>
<dbReference type="GO" id="GO:0006508">
    <property type="term" value="P:proteolysis"/>
    <property type="evidence" value="ECO:0007669"/>
    <property type="project" value="UniProtKB-KW"/>
</dbReference>
<name>A0A7G5EIW0_9BURK</name>
<evidence type="ECO:0000256" key="1">
    <source>
        <dbReference type="ARBA" id="ARBA00006534"/>
    </source>
</evidence>
<dbReference type="PANTHER" id="PTHR20842">
    <property type="entry name" value="PROTEASE S51 ALPHA-ASPARTYL DIPEPTIDASE"/>
    <property type="match status" value="1"/>
</dbReference>
<dbReference type="Gene3D" id="3.40.50.880">
    <property type="match status" value="1"/>
</dbReference>
<keyword evidence="2" id="KW-0645">Protease</keyword>
<dbReference type="RefSeq" id="WP_182323107.1">
    <property type="nucleotide sequence ID" value="NZ_CP058554.1"/>
</dbReference>
<evidence type="ECO:0000313" key="6">
    <source>
        <dbReference type="Proteomes" id="UP000515240"/>
    </source>
</evidence>
<proteinExistence type="inferred from homology"/>
<keyword evidence="4" id="KW-0720">Serine protease</keyword>
<dbReference type="KEGG" id="cpis:HS961_14425"/>
<gene>
    <name evidence="5" type="primary">pepE</name>
    <name evidence="5" type="ORF">HS961_14425</name>
</gene>
<comment type="similarity">
    <text evidence="1">Belongs to the peptidase S51 family.</text>
</comment>
<dbReference type="Pfam" id="PF03575">
    <property type="entry name" value="Peptidase_S51"/>
    <property type="match status" value="1"/>
</dbReference>
<dbReference type="SUPFAM" id="SSF52317">
    <property type="entry name" value="Class I glutamine amidotransferase-like"/>
    <property type="match status" value="1"/>
</dbReference>
<accession>A0A7G5EIW0</accession>
<evidence type="ECO:0000256" key="4">
    <source>
        <dbReference type="ARBA" id="ARBA00022825"/>
    </source>
</evidence>
<dbReference type="AlphaFoldDB" id="A0A7G5EIW0"/>
<keyword evidence="3 5" id="KW-0378">Hydrolase</keyword>
<keyword evidence="5" id="KW-0224">Dipeptidase</keyword>
<dbReference type="GO" id="GO:0008236">
    <property type="term" value="F:serine-type peptidase activity"/>
    <property type="evidence" value="ECO:0007669"/>
    <property type="project" value="UniProtKB-KW"/>
</dbReference>
<reference evidence="5 6" key="1">
    <citation type="journal article" date="2020" name="G3 (Bethesda)">
        <title>CeMbio - The Caenorhabditis elegans Microbiome Resource.</title>
        <authorList>
            <person name="Dirksen P."/>
            <person name="Assie A."/>
            <person name="Zimmermann J."/>
            <person name="Zhang F."/>
            <person name="Tietje A.M."/>
            <person name="Marsh S.A."/>
            <person name="Felix M.A."/>
            <person name="Shapira M."/>
            <person name="Kaleta C."/>
            <person name="Schulenburg H."/>
            <person name="Samuel B."/>
        </authorList>
    </citation>
    <scope>NUCLEOTIDE SEQUENCE [LARGE SCALE GENOMIC DNA]</scope>
    <source>
        <strain evidence="5 6">BIGb0172</strain>
    </source>
</reference>
<sequence length="233" mass="24885">MHLLLLSNSRAPDGGYLTFCHEALAAQMNGVQKALFVPFAGVTMSWDDYTAQVQEAIAHTGVQLVGAHQDDALQQFLAGDLQAIIVGGGNTFQLLAECRQRGWLERIREVVRAGHMSYTGWSAGANLAGLTINTTNDMPIVDPQGFDALGLVPFCINPHYNNSLPPGHQGETRDQRLAEFLIANPDKQVVALPEGSWLAVKGGQAQVAGQFAAKRFAAGKPVEDLPVGTALGL</sequence>
<keyword evidence="6" id="KW-1185">Reference proteome</keyword>
<evidence type="ECO:0000256" key="3">
    <source>
        <dbReference type="ARBA" id="ARBA00022801"/>
    </source>
</evidence>